<dbReference type="AlphaFoldDB" id="D5ZSG5"/>
<dbReference type="EMBL" id="DS999641">
    <property type="protein sequence ID" value="EFE70570.2"/>
    <property type="molecule type" value="Genomic_DNA"/>
</dbReference>
<sequence>MIASVAGVRSLVVVMRPVKQMSTPDRTRLSA</sequence>
<dbReference type="Proteomes" id="UP000003824">
    <property type="component" value="Unassembled WGS sequence"/>
</dbReference>
<gene>
    <name evidence="1" type="ORF">SSFG_05813</name>
</gene>
<evidence type="ECO:0000313" key="2">
    <source>
        <dbReference type="Proteomes" id="UP000003824"/>
    </source>
</evidence>
<evidence type="ECO:0000313" key="1">
    <source>
        <dbReference type="EMBL" id="EFE70570.2"/>
    </source>
</evidence>
<name>D5ZSG5_STRV1</name>
<protein>
    <submittedName>
        <fullName evidence="1">Predicted protein</fullName>
    </submittedName>
</protein>
<reference evidence="2" key="1">
    <citation type="submission" date="2008-12" db="EMBL/GenBank/DDBJ databases">
        <title>Annotation of Streptomyces ghanaensis ATCC 14672.</title>
        <authorList>
            <consortium name="The Broad Institute Genome Sequencing Platform"/>
            <consortium name="Broad Institute Microbial Sequencing Center"/>
            <person name="Fischbach M."/>
            <person name="Ward D."/>
            <person name="Young S."/>
            <person name="Kodira C.D."/>
            <person name="Zeng Q."/>
            <person name="Koehrsen M."/>
            <person name="Godfrey P."/>
            <person name="Alvarado L."/>
            <person name="Berlin A.M."/>
            <person name="Borenstein D."/>
            <person name="Chen Z."/>
            <person name="Engels R."/>
            <person name="Freedman E."/>
            <person name="Gellesch M."/>
            <person name="Goldberg J."/>
            <person name="Griggs A."/>
            <person name="Gujja S."/>
            <person name="Heiman D.I."/>
            <person name="Hepburn T.A."/>
            <person name="Howarth C."/>
            <person name="Jen D."/>
            <person name="Larson L."/>
            <person name="Lewis B."/>
            <person name="Mehta T."/>
            <person name="Park D."/>
            <person name="Pearson M."/>
            <person name="Roberts A."/>
            <person name="Saif S."/>
            <person name="Shea T.D."/>
            <person name="Shenoy N."/>
            <person name="Sisk P."/>
            <person name="Stolte C."/>
            <person name="Sykes S.N."/>
            <person name="Walk T."/>
            <person name="White J."/>
            <person name="Yandava C."/>
            <person name="Straight P."/>
            <person name="Clardy J."/>
            <person name="Hung D."/>
            <person name="Kolter R."/>
            <person name="Mekalanos J."/>
            <person name="Walker S."/>
            <person name="Walsh C.T."/>
            <person name="Wieland B.L.C."/>
            <person name="Ilzarbe M."/>
            <person name="Galagan J."/>
            <person name="Nusbaum C."/>
            <person name="Birren B."/>
        </authorList>
    </citation>
    <scope>NUCLEOTIDE SEQUENCE [LARGE SCALE GENOMIC DNA]</scope>
    <source>
        <strain evidence="2">ATCC 14672 / DSM 40746 / JCM 4963 / KCTC 9882 / NRRL B-12104 / FH 1290</strain>
    </source>
</reference>
<proteinExistence type="predicted"/>
<organism evidence="1 2">
    <name type="scientific">Streptomyces viridosporus (strain ATCC 14672 / DSM 40746 / JCM 4963 / KCTC 9882 / NRRL B-12104 / FH 1290)</name>
    <name type="common">Streptomyces ghanaensis</name>
    <dbReference type="NCBI Taxonomy" id="566461"/>
    <lineage>
        <taxon>Bacteria</taxon>
        <taxon>Bacillati</taxon>
        <taxon>Actinomycetota</taxon>
        <taxon>Actinomycetes</taxon>
        <taxon>Kitasatosporales</taxon>
        <taxon>Streptomycetaceae</taxon>
        <taxon>Streptomyces</taxon>
    </lineage>
</organism>
<accession>D5ZSG5</accession>